<evidence type="ECO:0000313" key="2">
    <source>
        <dbReference type="Proteomes" id="UP000266426"/>
    </source>
</evidence>
<protein>
    <submittedName>
        <fullName evidence="1">Uncharacterized protein</fullName>
    </submittedName>
</protein>
<gene>
    <name evidence="1" type="ORF">C4541_04650</name>
</gene>
<dbReference type="Proteomes" id="UP000266426">
    <property type="component" value="Unassembled WGS sequence"/>
</dbReference>
<sequence>MRYKTLIFKTRSLTKVTAVFTVIFFMLQSVGFYAQPIFAENTSQDGFLQLEFSPDTAQIIKQYDAGSDKWVICIQDYHANPDVQLSISEMIESICKQTVNSDVIFSKKSNTSRILVAIEGHSGNYVTSEIRQMQDIDQSLKNLLTDYFMIQGKLDGAEYLDIKKECPITLYGIEDKPLYEKNLSCFLNCINLKQSAKVEYNLLISSIEKNIDAAFSDEAKRIIELRKKYHDRSIDFKYLGYFITKYSSDYSMDIELYPALKELVSLLNEINKTNTAAVSIDAEKFSSSIFADKFPVSNKFLIQKVISDYKLKKIPLSAFVSSVIDIIADDNTVKDEFIAKYPTLWNFYDVQKRFTAFLDKYLPELDNSMDSFFDSLIATALTSKERDLYAQITLAEKIEKLISLELSSAQWDELNASVTEINSFLESQHKETLLQAVNQSCTFYELAVQRNSTMFNNMYDKLQEGFDGAILISGGFHTGAITKLLENAHLSYMVVVPKIDTIIDQQQYYAVMNSQPTPLEIKLDDFLRQTIKPPSASNRLLETIKKVSALSKRSLVLTTALIVTALALVSCSSDNYGFNPSEEAGNCSVDYPGENLVHLSCTGSGLTLDHTVNLVTYDVHDSKNNNLTGIDYYNAFVDIMIAIQEMIYISNGGYNENDYSESEILHFESILSILKGVPPERILIKDFSTNFDERTIRFSFGSYTASFKWPGINYVDQGVTINLNNYSITKNDGTILYEGDQGYYDIIDSIASAATLAPTFASGEMPGYEERTTEEILFLSKIRDKIAKAHAFVQSSIDIDNLGNGLYHLQADGRLLQLDVYFNINSFELLDSARHAITNDADYFSTYFNIVSALEELIKKAEGFYNPADTDEAKKQEYQNILAQWKQIPPQNILIQDFSASFGANKLSFNADTYNAAYTWPLNPLIASPTSIDLNTYAITTHSGIVLTEGDDGYYAYIDALMEASRNSISFASGEQGFTPLTSQDIIMLSKIRDKLSAAHAFVTPYLNIDNLGNGLYHLQADGRSLQLDVYFNLNSFDLLDSTQQTITNDADYFSAYFSIVSALEELVKKAEGFYDPADTDEAKKQEYQSILTQWKQIPPQNILIQNFSASFGANNLSFNADTYKATYTWPLNPLIASPTSIDLNTYAITTPLGTVLTEGEDGYYAYIDALMEASQNSLLFASGEQGYTPLTTKDIIMLSKIRDKLSAAHAFTTSFMNLDNLGNGLYHLQVDGRSIQLDTYFNLNSFDLLDSTQQTITNDADYFATYFTIVSALEELIKKAEGFYDPAEADEAKKQEYQSILTQWKQIPPDNILIQDFSTSFNANSIQFNAATSSVTFTWPANQLIALPTAINLNDYSITLSTGEVITSTHDSYTDYLNAVGGAARDSVLFAAGEQNFPARPTQELIILSKIRDKISQAPLAGFGALSPSDADTRLADNLIEIRNIQSIEAFLSSKLSVSTKISDDAADTYAWAGVTSPVLSALQYYGPAFIQSRLNGANPSLVELITDDESGSTAEPATTRIQLSDIISLASAHEATLQNAVNNLRDQLQVAVFYSNPQDIEQSAIKTAQKWVVDNQEVLTEYPARISSLFNQKGLLFGAFVGLNLPLPLQISILNSISSALLSLLSSMMTHQRLPVRGSITGNKIIAVNPSLIAQRVSDFRFQSNLNSTTAEMLQDLIDADYSIFVPVLNENDLLVIQDAFSTAGISPDDISVAVVRHDETSMDTLKRTFPESSLNDIVFVEKQSALDNGQLMHSAFDRAQAKTMKIVGVRNDTLLEDALGIAGYLTNINEEDYQDPQLVQMQLLLEEYLAGAPGRVITPETIGQLIQSLQTNGYVPTFQSTSTMLNYMNMIRSLTFISASLSAKFTRSPFNTYVWLENGNRVNLRMPVAMQVDNAVPTAATIIPKKHTILKNQELLDSMI</sequence>
<dbReference type="EMBL" id="QZJZ01000033">
    <property type="protein sequence ID" value="RJP60171.1"/>
    <property type="molecule type" value="Genomic_DNA"/>
</dbReference>
<proteinExistence type="predicted"/>
<comment type="caution">
    <text evidence="1">The sequence shown here is derived from an EMBL/GenBank/DDBJ whole genome shotgun (WGS) entry which is preliminary data.</text>
</comment>
<evidence type="ECO:0000313" key="1">
    <source>
        <dbReference type="EMBL" id="RJP60171.1"/>
    </source>
</evidence>
<name>A0A3A4RF31_9BACT</name>
<accession>A0A3A4RF31</accession>
<organism evidence="1 2">
    <name type="scientific">Candidatus Auribacter fodinae</name>
    <dbReference type="NCBI Taxonomy" id="2093366"/>
    <lineage>
        <taxon>Bacteria</taxon>
        <taxon>Pseudomonadati</taxon>
        <taxon>Candidatus Auribacterota</taxon>
        <taxon>Candidatus Auribacteria</taxon>
        <taxon>Candidatus Auribacterales</taxon>
        <taxon>Candidatus Auribacteraceae</taxon>
        <taxon>Candidatus Auribacter</taxon>
    </lineage>
</organism>
<reference evidence="1 2" key="1">
    <citation type="journal article" date="2017" name="ISME J.">
        <title>Energy and carbon metabolisms in a deep terrestrial subsurface fluid microbial community.</title>
        <authorList>
            <person name="Momper L."/>
            <person name="Jungbluth S.P."/>
            <person name="Lee M.D."/>
            <person name="Amend J.P."/>
        </authorList>
    </citation>
    <scope>NUCLEOTIDE SEQUENCE [LARGE SCALE GENOMIC DNA]</scope>
    <source>
        <strain evidence="1">SURF_26</strain>
    </source>
</reference>